<name>A0A4C1U392_EUMVA</name>
<evidence type="ECO:0000313" key="4">
    <source>
        <dbReference type="Proteomes" id="UP000299102"/>
    </source>
</evidence>
<evidence type="ECO:0000313" key="3">
    <source>
        <dbReference type="EMBL" id="GBP20524.1"/>
    </source>
</evidence>
<feature type="region of interest" description="Disordered" evidence="1">
    <location>
        <begin position="28"/>
        <end position="49"/>
    </location>
</feature>
<accession>A0A4C1U392</accession>
<sequence>MITVGHGQSRSRSGHQRFADLMGRDWTSDRQESAAEEVGNGVMEGSGRPEFSLTGRNAGSYYFMPGISRVMLIYFHAIAKVAYLGLTWIIWEGQMKVD</sequence>
<feature type="transmembrane region" description="Helical" evidence="2">
    <location>
        <begin position="71"/>
        <end position="91"/>
    </location>
</feature>
<dbReference type="EMBL" id="BGZK01000119">
    <property type="protein sequence ID" value="GBP20524.1"/>
    <property type="molecule type" value="Genomic_DNA"/>
</dbReference>
<dbReference type="AlphaFoldDB" id="A0A4C1U392"/>
<evidence type="ECO:0000256" key="2">
    <source>
        <dbReference type="SAM" id="Phobius"/>
    </source>
</evidence>
<organism evidence="3 4">
    <name type="scientific">Eumeta variegata</name>
    <name type="common">Bagworm moth</name>
    <name type="synonym">Eumeta japonica</name>
    <dbReference type="NCBI Taxonomy" id="151549"/>
    <lineage>
        <taxon>Eukaryota</taxon>
        <taxon>Metazoa</taxon>
        <taxon>Ecdysozoa</taxon>
        <taxon>Arthropoda</taxon>
        <taxon>Hexapoda</taxon>
        <taxon>Insecta</taxon>
        <taxon>Pterygota</taxon>
        <taxon>Neoptera</taxon>
        <taxon>Endopterygota</taxon>
        <taxon>Lepidoptera</taxon>
        <taxon>Glossata</taxon>
        <taxon>Ditrysia</taxon>
        <taxon>Tineoidea</taxon>
        <taxon>Psychidae</taxon>
        <taxon>Oiketicinae</taxon>
        <taxon>Eumeta</taxon>
    </lineage>
</organism>
<keyword evidence="2" id="KW-0812">Transmembrane</keyword>
<keyword evidence="2" id="KW-1133">Transmembrane helix</keyword>
<keyword evidence="2" id="KW-0472">Membrane</keyword>
<gene>
    <name evidence="3" type="ORF">EVAR_78901_1</name>
</gene>
<comment type="caution">
    <text evidence="3">The sequence shown here is derived from an EMBL/GenBank/DDBJ whole genome shotgun (WGS) entry which is preliminary data.</text>
</comment>
<reference evidence="3 4" key="1">
    <citation type="journal article" date="2019" name="Commun. Biol.">
        <title>The bagworm genome reveals a unique fibroin gene that provides high tensile strength.</title>
        <authorList>
            <person name="Kono N."/>
            <person name="Nakamura H."/>
            <person name="Ohtoshi R."/>
            <person name="Tomita M."/>
            <person name="Numata K."/>
            <person name="Arakawa K."/>
        </authorList>
    </citation>
    <scope>NUCLEOTIDE SEQUENCE [LARGE SCALE GENOMIC DNA]</scope>
</reference>
<keyword evidence="4" id="KW-1185">Reference proteome</keyword>
<dbReference type="Proteomes" id="UP000299102">
    <property type="component" value="Unassembled WGS sequence"/>
</dbReference>
<proteinExistence type="predicted"/>
<protein>
    <submittedName>
        <fullName evidence="3">Uncharacterized protein</fullName>
    </submittedName>
</protein>
<evidence type="ECO:0000256" key="1">
    <source>
        <dbReference type="SAM" id="MobiDB-lite"/>
    </source>
</evidence>